<dbReference type="PANTHER" id="PTHR31297">
    <property type="entry name" value="GLUCAN ENDO-1,6-BETA-GLUCOSIDASE B"/>
    <property type="match status" value="1"/>
</dbReference>
<keyword evidence="3" id="KW-0964">Secreted</keyword>
<feature type="chain" id="PRO_5033588469" description="glucan 1,3-beta-glucosidase" evidence="11">
    <location>
        <begin position="18"/>
        <end position="516"/>
    </location>
</feature>
<dbReference type="Pfam" id="PF00150">
    <property type="entry name" value="Cellulase"/>
    <property type="match status" value="1"/>
</dbReference>
<evidence type="ECO:0000256" key="6">
    <source>
        <dbReference type="ARBA" id="ARBA00023295"/>
    </source>
</evidence>
<keyword evidence="7" id="KW-0961">Cell wall biogenesis/degradation</keyword>
<dbReference type="GO" id="GO:0004338">
    <property type="term" value="F:glucan exo-1,3-beta-glucosidase activity"/>
    <property type="evidence" value="ECO:0007669"/>
    <property type="project" value="UniProtKB-EC"/>
</dbReference>
<evidence type="ECO:0000256" key="11">
    <source>
        <dbReference type="SAM" id="SignalP"/>
    </source>
</evidence>
<feature type="domain" description="Glycoside hydrolase family 5" evidence="12">
    <location>
        <begin position="122"/>
        <end position="386"/>
    </location>
</feature>
<sequence>MLSLHLIILSLVTLAFGKTDNRYYPCVSNDIEFSPEVKSYWEKEDSGKKIELQKRSNNTVFEYDNEKVYGVNLGGWLVTEPYITPSLYENALSDGETDDDIPVDEYHYCKKLGTKECESRLQDHWATFINETDFKQIKNWGFNTVRLPIGYWAFAHRKQDPFCFGQEEYLQKTIEWCRKYGLHVWVDLHGMPGSQNGFDNSGLRGDANWLNVTSNFELGNEVLYYIQDRYGKEEFNDVISGIENVNEPIGPKISMRKLKKFDKNSYSQQRATGSDNYFIYHDAFMSTGYWDDIFENGASITGHTNFTYNNYTSSPSFKNLTDNQQSTYYNGTIYNSVLDHHRYEVFSVGSLSLNLTGHISSLESFTSGVMNESAPVKIIGEWAAALTDCAKWLNGVGTESRYEGKFSSDTVIGKCTYSNDYSKMSTQNKTDTRKLVEAQLDLFNKTNGFIFWCYKTENAIEFDLSKLIEHDLFPQPLSERKYPNVLKSSASVITIRMNKLLTLEVALGVLVVLLTM</sequence>
<gene>
    <name evidence="14" type="primary">SPR1</name>
    <name evidence="14" type="ORF">DEBR0S2_18030G</name>
    <name evidence="13" type="ORF">HII12_003189</name>
</gene>
<evidence type="ECO:0000313" key="14">
    <source>
        <dbReference type="EMBL" id="VUG17864.1"/>
    </source>
</evidence>
<dbReference type="Gene3D" id="3.20.20.80">
    <property type="entry name" value="Glycosidases"/>
    <property type="match status" value="1"/>
</dbReference>
<evidence type="ECO:0000256" key="9">
    <source>
        <dbReference type="ARBA" id="ARBA00038929"/>
    </source>
</evidence>
<organism evidence="14 15">
    <name type="scientific">Dekkera bruxellensis</name>
    <name type="common">Brettanomyces custersii</name>
    <dbReference type="NCBI Taxonomy" id="5007"/>
    <lineage>
        <taxon>Eukaryota</taxon>
        <taxon>Fungi</taxon>
        <taxon>Dikarya</taxon>
        <taxon>Ascomycota</taxon>
        <taxon>Saccharomycotina</taxon>
        <taxon>Pichiomycetes</taxon>
        <taxon>Pichiales</taxon>
        <taxon>Pichiaceae</taxon>
        <taxon>Brettanomyces</taxon>
    </lineage>
</organism>
<proteinExistence type="inferred from homology"/>
<dbReference type="EMBL" id="JABCYN010000030">
    <property type="protein sequence ID" value="KAF6009643.1"/>
    <property type="molecule type" value="Genomic_DNA"/>
</dbReference>
<keyword evidence="4 11" id="KW-0732">Signal</keyword>
<dbReference type="PANTHER" id="PTHR31297:SF1">
    <property type="entry name" value="GLUCAN 1,3-BETA-GLUCOSIDASE I_II-RELATED"/>
    <property type="match status" value="1"/>
</dbReference>
<evidence type="ECO:0000256" key="1">
    <source>
        <dbReference type="ARBA" id="ARBA00004613"/>
    </source>
</evidence>
<reference evidence="13 16" key="2">
    <citation type="journal article" date="2020" name="Appl. Microbiol. Biotechnol.">
        <title>Targeted gene deletion in Brettanomyces bruxellensis with an expression-free CRISPR-Cas9 system.</title>
        <authorList>
            <person name="Varela C."/>
            <person name="Bartel C."/>
            <person name="Onetto C."/>
            <person name="Borneman A."/>
        </authorList>
    </citation>
    <scope>NUCLEOTIDE SEQUENCE [LARGE SCALE GENOMIC DNA]</scope>
    <source>
        <strain evidence="13 16">AWRI1613</strain>
    </source>
</reference>
<dbReference type="Proteomes" id="UP000568158">
    <property type="component" value="Unassembled WGS sequence"/>
</dbReference>
<accession>A0A7D9H1P4</accession>
<comment type="subcellular location">
    <subcellularLocation>
        <location evidence="1">Secreted</location>
    </subcellularLocation>
</comment>
<dbReference type="InterPro" id="IPR050386">
    <property type="entry name" value="Glycosyl_hydrolase_5"/>
</dbReference>
<evidence type="ECO:0000256" key="7">
    <source>
        <dbReference type="ARBA" id="ARBA00023316"/>
    </source>
</evidence>
<reference evidence="14 15" key="1">
    <citation type="submission" date="2019-07" db="EMBL/GenBank/DDBJ databases">
        <authorList>
            <person name="Friedrich A."/>
            <person name="Schacherer J."/>
        </authorList>
    </citation>
    <scope>NUCLEOTIDE SEQUENCE [LARGE SCALE GENOMIC DNA]</scope>
</reference>
<dbReference type="SUPFAM" id="SSF51445">
    <property type="entry name" value="(Trans)glycosidases"/>
    <property type="match status" value="1"/>
</dbReference>
<evidence type="ECO:0000256" key="8">
    <source>
        <dbReference type="ARBA" id="ARBA00036824"/>
    </source>
</evidence>
<evidence type="ECO:0000256" key="4">
    <source>
        <dbReference type="ARBA" id="ARBA00022729"/>
    </source>
</evidence>
<dbReference type="GO" id="GO:0071555">
    <property type="term" value="P:cell wall organization"/>
    <property type="evidence" value="ECO:0007669"/>
    <property type="project" value="UniProtKB-KW"/>
</dbReference>
<dbReference type="AlphaFoldDB" id="A0A7D9H1P4"/>
<evidence type="ECO:0000313" key="13">
    <source>
        <dbReference type="EMBL" id="KAF6009643.1"/>
    </source>
</evidence>
<keyword evidence="6 10" id="KW-0326">Glycosidase</keyword>
<evidence type="ECO:0000256" key="10">
    <source>
        <dbReference type="RuleBase" id="RU361153"/>
    </source>
</evidence>
<evidence type="ECO:0000256" key="5">
    <source>
        <dbReference type="ARBA" id="ARBA00022801"/>
    </source>
</evidence>
<dbReference type="EC" id="3.2.1.58" evidence="9"/>
<protein>
    <recommendedName>
        <fullName evidence="9">glucan 1,3-beta-glucosidase</fullName>
        <ecNumber evidence="9">3.2.1.58</ecNumber>
    </recommendedName>
</protein>
<feature type="signal peptide" evidence="11">
    <location>
        <begin position="1"/>
        <end position="17"/>
    </location>
</feature>
<evidence type="ECO:0000313" key="16">
    <source>
        <dbReference type="Proteomes" id="UP000568158"/>
    </source>
</evidence>
<comment type="catalytic activity">
    <reaction evidence="8">
        <text>Successive hydrolysis of beta-D-glucose units from the non-reducing ends of (1-&gt;3)-beta-D-glucans, releasing alpha-glucose.</text>
        <dbReference type="EC" id="3.2.1.58"/>
    </reaction>
</comment>
<dbReference type="GO" id="GO:0009251">
    <property type="term" value="P:glucan catabolic process"/>
    <property type="evidence" value="ECO:0007669"/>
    <property type="project" value="TreeGrafter"/>
</dbReference>
<comment type="similarity">
    <text evidence="2 10">Belongs to the glycosyl hydrolase 5 (cellulase A) family.</text>
</comment>
<dbReference type="Proteomes" id="UP000478008">
    <property type="component" value="Unassembled WGS sequence"/>
</dbReference>
<evidence type="ECO:0000259" key="12">
    <source>
        <dbReference type="Pfam" id="PF00150"/>
    </source>
</evidence>
<name>A0A7D9H1P4_DEKBR</name>
<dbReference type="InterPro" id="IPR017853">
    <property type="entry name" value="GH"/>
</dbReference>
<keyword evidence="5 10" id="KW-0378">Hydrolase</keyword>
<evidence type="ECO:0000313" key="15">
    <source>
        <dbReference type="Proteomes" id="UP000478008"/>
    </source>
</evidence>
<dbReference type="GO" id="GO:0005576">
    <property type="term" value="C:extracellular region"/>
    <property type="evidence" value="ECO:0007669"/>
    <property type="project" value="UniProtKB-SubCell"/>
</dbReference>
<evidence type="ECO:0000256" key="2">
    <source>
        <dbReference type="ARBA" id="ARBA00005641"/>
    </source>
</evidence>
<dbReference type="GO" id="GO:0009986">
    <property type="term" value="C:cell surface"/>
    <property type="evidence" value="ECO:0007669"/>
    <property type="project" value="TreeGrafter"/>
</dbReference>
<keyword evidence="15" id="KW-1185">Reference proteome</keyword>
<dbReference type="InterPro" id="IPR001547">
    <property type="entry name" value="Glyco_hydro_5"/>
</dbReference>
<evidence type="ECO:0000256" key="3">
    <source>
        <dbReference type="ARBA" id="ARBA00022525"/>
    </source>
</evidence>
<dbReference type="EMBL" id="CABFWN010000002">
    <property type="protein sequence ID" value="VUG17864.1"/>
    <property type="molecule type" value="Genomic_DNA"/>
</dbReference>